<dbReference type="EC" id="3.1.1.-" evidence="3"/>
<feature type="domain" description="Carboxylesterase type B" evidence="4">
    <location>
        <begin position="47"/>
        <end position="479"/>
    </location>
</feature>
<comment type="similarity">
    <text evidence="1 3">Belongs to the type-B carboxylesterase/lipase family.</text>
</comment>
<evidence type="ECO:0000313" key="5">
    <source>
        <dbReference type="EMBL" id="KAL1888192.1"/>
    </source>
</evidence>
<feature type="chain" id="PRO_5044972813" description="Carboxylic ester hydrolase" evidence="3">
    <location>
        <begin position="29"/>
        <end position="569"/>
    </location>
</feature>
<dbReference type="EMBL" id="JAWCUI010000098">
    <property type="protein sequence ID" value="KAL1888192.1"/>
    <property type="molecule type" value="Genomic_DNA"/>
</dbReference>
<accession>A0ABR3YJY1</accession>
<protein>
    <recommendedName>
        <fullName evidence="3">Carboxylic ester hydrolase</fullName>
        <ecNumber evidence="3">3.1.1.-</ecNumber>
    </recommendedName>
</protein>
<dbReference type="Gene3D" id="3.40.50.1820">
    <property type="entry name" value="alpha/beta hydrolase"/>
    <property type="match status" value="1"/>
</dbReference>
<proteinExistence type="inferred from homology"/>
<keyword evidence="6" id="KW-1185">Reference proteome</keyword>
<dbReference type="InterPro" id="IPR050309">
    <property type="entry name" value="Type-B_Carboxylest/Lipase"/>
</dbReference>
<feature type="signal peptide" evidence="3">
    <location>
        <begin position="1"/>
        <end position="28"/>
    </location>
</feature>
<evidence type="ECO:0000256" key="2">
    <source>
        <dbReference type="ARBA" id="ARBA00022801"/>
    </source>
</evidence>
<evidence type="ECO:0000259" key="4">
    <source>
        <dbReference type="Pfam" id="PF00135"/>
    </source>
</evidence>
<dbReference type="Proteomes" id="UP001583186">
    <property type="component" value="Unassembled WGS sequence"/>
</dbReference>
<keyword evidence="3" id="KW-0732">Signal</keyword>
<dbReference type="InterPro" id="IPR029058">
    <property type="entry name" value="AB_hydrolase_fold"/>
</dbReference>
<organism evidence="5 6">
    <name type="scientific">Sporothrix stenoceras</name>
    <dbReference type="NCBI Taxonomy" id="5173"/>
    <lineage>
        <taxon>Eukaryota</taxon>
        <taxon>Fungi</taxon>
        <taxon>Dikarya</taxon>
        <taxon>Ascomycota</taxon>
        <taxon>Pezizomycotina</taxon>
        <taxon>Sordariomycetes</taxon>
        <taxon>Sordariomycetidae</taxon>
        <taxon>Ophiostomatales</taxon>
        <taxon>Ophiostomataceae</taxon>
        <taxon>Sporothrix</taxon>
    </lineage>
</organism>
<dbReference type="PROSITE" id="PS00122">
    <property type="entry name" value="CARBOXYLESTERASE_B_1"/>
    <property type="match status" value="1"/>
</dbReference>
<keyword evidence="2 3" id="KW-0378">Hydrolase</keyword>
<dbReference type="SUPFAM" id="SSF53474">
    <property type="entry name" value="alpha/beta-Hydrolases"/>
    <property type="match status" value="1"/>
</dbReference>
<evidence type="ECO:0000313" key="6">
    <source>
        <dbReference type="Proteomes" id="UP001583186"/>
    </source>
</evidence>
<evidence type="ECO:0000256" key="3">
    <source>
        <dbReference type="RuleBase" id="RU361235"/>
    </source>
</evidence>
<dbReference type="PANTHER" id="PTHR11559">
    <property type="entry name" value="CARBOXYLESTERASE"/>
    <property type="match status" value="1"/>
</dbReference>
<gene>
    <name evidence="5" type="ORF">Sste5346_009730</name>
</gene>
<reference evidence="5 6" key="1">
    <citation type="journal article" date="2024" name="IMA Fungus">
        <title>IMA Genome - F19 : A genome assembly and annotation guide to empower mycologists, including annotated draft genome sequences of Ceratocystis pirilliformis, Diaporthe australafricana, Fusarium ophioides, Paecilomyces lecythidis, and Sporothrix stenoceras.</title>
        <authorList>
            <person name="Aylward J."/>
            <person name="Wilson A.M."/>
            <person name="Visagie C.M."/>
            <person name="Spraker J."/>
            <person name="Barnes I."/>
            <person name="Buitendag C."/>
            <person name="Ceriani C."/>
            <person name="Del Mar Angel L."/>
            <person name="du Plessis D."/>
            <person name="Fuchs T."/>
            <person name="Gasser K."/>
            <person name="Kramer D."/>
            <person name="Li W."/>
            <person name="Munsamy K."/>
            <person name="Piso A."/>
            <person name="Price J.L."/>
            <person name="Sonnekus B."/>
            <person name="Thomas C."/>
            <person name="van der Nest A."/>
            <person name="van Dijk A."/>
            <person name="van Heerden A."/>
            <person name="van Vuuren N."/>
            <person name="Yilmaz N."/>
            <person name="Duong T.A."/>
            <person name="van der Merwe N.A."/>
            <person name="Wingfield M.J."/>
            <person name="Wingfield B.D."/>
        </authorList>
    </citation>
    <scope>NUCLEOTIDE SEQUENCE [LARGE SCALE GENOMIC DNA]</scope>
    <source>
        <strain evidence="5 6">CMW 5346</strain>
    </source>
</reference>
<dbReference type="InterPro" id="IPR019826">
    <property type="entry name" value="Carboxylesterase_B_AS"/>
</dbReference>
<dbReference type="InterPro" id="IPR002018">
    <property type="entry name" value="CarbesteraseB"/>
</dbReference>
<dbReference type="Pfam" id="PF00135">
    <property type="entry name" value="COesterase"/>
    <property type="match status" value="1"/>
</dbReference>
<evidence type="ECO:0000256" key="1">
    <source>
        <dbReference type="ARBA" id="ARBA00005964"/>
    </source>
</evidence>
<name>A0ABR3YJY1_9PEZI</name>
<comment type="caution">
    <text evidence="5">The sequence shown here is derived from an EMBL/GenBank/DDBJ whole genome shotgun (WGS) entry which is preliminary data.</text>
</comment>
<sequence length="569" mass="63029">MLGATHLRSWLWIGLDFMFLLLAATAYAGAVSSNTVPPTNDILVDAQLDYGTFRGAYSSEYNITYWKTVPFAAPPVGVNRFRGPQPLVVNSTRSTTVVNASRPFPMCPQREASGDEDCLYLGLYGRPWTMGHRLRPVVVVFYGGGFIRGSAELSMPPSAYPVLNVTSVDNDLLFVYPNYRTNVFGFLAGREVGEDPHSDTNAGLLDQKAALKWVQRYIHRFGGDTDDVTIWGQSAGGGSVVAQVASMLGANNNTFEKPLFHRAMASSPYWPKTYRYDAPESRKIYDDLVKRVGCQNSSDSLACLKEVDVQTLRDASSAMTVDRDATATSSYVWAPVLDDSFLRKPLSSLKRDGRLMATFATYNTHEGENFVPTWLFPKRAKNATTDDDKKQFHTWLVRYLPDLTMDDVAEVDRLYPETGDVDGGDEKAYQAYTSGNPFGRAGLVYRDVTLACPAYWMTGLSSNDSVGWLAEYSISPAKHASDTYWWNTVNKAQTTDPIHYKGYAGALASFFATGDPNQHKLTSPTIPELPDRTSGREWTITAGGFSTRSLAQLQKRCDSWKSIAPRISV</sequence>